<dbReference type="Gene3D" id="3.30.300.30">
    <property type="match status" value="2"/>
</dbReference>
<dbReference type="PROSITE" id="PS50075">
    <property type="entry name" value="CARRIER"/>
    <property type="match status" value="2"/>
</dbReference>
<name>A0AB34U874_PSEA0</name>
<dbReference type="Pfam" id="PF00501">
    <property type="entry name" value="AMP-binding"/>
    <property type="match status" value="2"/>
</dbReference>
<keyword evidence="1" id="KW-0596">Phosphopantetheine</keyword>
<proteinExistence type="predicted"/>
<protein>
    <submittedName>
        <fullName evidence="4">Peptide synthase</fullName>
    </submittedName>
</protein>
<dbReference type="PANTHER" id="PTHR45527">
    <property type="entry name" value="NONRIBOSOMAL PEPTIDE SYNTHETASE"/>
    <property type="match status" value="1"/>
</dbReference>
<evidence type="ECO:0000256" key="2">
    <source>
        <dbReference type="ARBA" id="ARBA00022553"/>
    </source>
</evidence>
<dbReference type="InterPro" id="IPR009081">
    <property type="entry name" value="PP-bd_ACP"/>
</dbReference>
<dbReference type="InterPro" id="IPR020806">
    <property type="entry name" value="PKS_PP-bd"/>
</dbReference>
<dbReference type="InterPro" id="IPR045851">
    <property type="entry name" value="AMP-bd_C_sf"/>
</dbReference>
<dbReference type="InterPro" id="IPR001242">
    <property type="entry name" value="Condensation_dom"/>
</dbReference>
<dbReference type="SUPFAM" id="SSF47336">
    <property type="entry name" value="ACP-like"/>
    <property type="match status" value="2"/>
</dbReference>
<dbReference type="InterPro" id="IPR042099">
    <property type="entry name" value="ANL_N_sf"/>
</dbReference>
<keyword evidence="2" id="KW-0597">Phosphoprotein</keyword>
<dbReference type="Pfam" id="PF00668">
    <property type="entry name" value="Condensation"/>
    <property type="match status" value="2"/>
</dbReference>
<dbReference type="Pfam" id="PF00550">
    <property type="entry name" value="PP-binding"/>
    <property type="match status" value="2"/>
</dbReference>
<dbReference type="Gene3D" id="1.10.1200.10">
    <property type="entry name" value="ACP-like"/>
    <property type="match status" value="2"/>
</dbReference>
<dbReference type="CDD" id="cd05930">
    <property type="entry name" value="A_NRPS"/>
    <property type="match status" value="1"/>
</dbReference>
<dbReference type="GO" id="GO:0031177">
    <property type="term" value="F:phosphopantetheine binding"/>
    <property type="evidence" value="ECO:0007669"/>
    <property type="project" value="InterPro"/>
</dbReference>
<dbReference type="PROSITE" id="PS00455">
    <property type="entry name" value="AMP_BINDING"/>
    <property type="match status" value="1"/>
</dbReference>
<dbReference type="PANTHER" id="PTHR45527:SF1">
    <property type="entry name" value="FATTY ACID SYNTHASE"/>
    <property type="match status" value="1"/>
</dbReference>
<dbReference type="InterPro" id="IPR020845">
    <property type="entry name" value="AMP-binding_CS"/>
</dbReference>
<sequence>MTTLLDRTATARRNMFHYLRDGETIATSCSYDELDDAVRDAAAFLYHACDLREGQHVLITLRDPLRFAISFLACQYVGAVPVGLSSNLNRYSVGGQLATIARDSRATLLLTDAMRQEHTAIETLREQTAIKVVGIGDRFESGYPVVTRVDSPVAFVQYTSGSTQEPKGSVVSRTALHTQFELLVRTFGFSEQSRFVNWLPLHHDMGLVSKLLLPYHLGATSVHMLPATFMQRPSRWLRAIDQFGGTVSSAPNFAYELCLHIAPEELQGIDLSSWSSAVCGAEAVRHATLAAFAERFSRHGFHPQALCPAYGMAEATLLVTARRGLAHDAPGLVHKPVERESIESLGALASCGLPEEGGPVIKIVNAANRSECAAGQVGEIWVSASSLADGYVHNGHIERQAFAHVLPQDPSRSYLATGDLGYMGRSGLHVLGRVGSAIAVAGRKYFFTDIEFAMTQLDARFAPNCAGAFSRDGGQSLTLVYQVRASAINVDEFAALGEACAAKVEALFPITVSAVLFTTRPLPRTSSGKLQRERARELFEAGRLLGTLCVRDARLAADVGAVVEGQETSGPALEIIARLLGLSVQQVEVERTLVELGADSLTIVRIQFELERRFGCALNRARMYASARVGDLLEDIRVPATRADALPAPYGRNSFPATHYQRALVFAQTLAGAPIYTLQRAVRITGGIELEVLQRALVMLELKHAALCSQLLSGAAGLDYVVDCEATQPVVLEELDGDDGARARLHAWAARGLEADAARLYRVVLLRSSDNVSYLLLQVHHAVADFWSFLLVWRDLLACYQAAARNEPLAQLPGAVAYGQYCLDHQSYLASEQVRKDVAFWQGTLDPAGDPRLPLLSHGLERYESRRERSELPADLVKAIQARAASAGTTVGCVLQLALEASLAVLTRRRRVRYGVALLNRAGRYQETVGMFANLVPVDAQVDLAAPINDALVAVRDRLSSALAHEAMPLTQLGTDLAASASTPGTCFDVVFAYFEMAGLDAGPGGVDVAFEREHAHIRLGDLELSPYPLTPAYTHYPVQMQLLGDKDQLQLCVDYRCDALEPLLASSWLEQFRFALEVIAKDTTVSLSEATRLPPAVSQRLHQWGVEPGTIAPSTLVRIVDNTLAHPQATALISAGDDETWSYARLLETASQYARQVLALAHGLDGHQPVVAVMLPRSPSGVAACLGVMLAGGVYLPIDPTMPASRRDYMLRDSGAVAVIAQAGSLPLEIALPMIDAEQGMDAMQALDALPYQALPGDAAAYLLYTSGSTGQPKGVLISHRALDNRLDWMIDRLALSRADVFVQKTIWTFDVSLWEILAPLALGAKAVCIQPAQERFPETVAAAIAQHGVTVAHFVPSVLGHWLGIEGVWQALAGLRQVVCSGERLLEAHARAFFDAAPQVRLYNFYGPTEAGIDVTYAQVHAHQASISIGRPAPNCEVSIVDGHGLAVLPGAEGELVVGGPQVAIGYVGKAMLSATQFTPSPLGSLSRCYRTGDRVRFDASGNIHYLGRQDGQVKVAGYRIELAEIEQAISSLAGVRNAVVLLDEVAGAERLCAFLQVEEHTDLTPRDVEAHVRAWLPEFMVPREWRLLTHWPLLASGKADSAQLRSLLVRENGLLPVDEAHDLRSQLAGQWQRVLGGAPPLDEDDFFACGGDSILALHFIGRLRAAGIALSVQTLFRHSSFGAMHAQIENTSWCVSPSEPIAPFSLLSERDRAILATDDVEDAYPLSYLQRGILFKYFNDDHYEVFVTTLELVTPWDERAMHSALKNVTAEHGFLRTCIDIERFDEPIQIVRRCVELPLVVEDLTTLPAEQRQARLDAWISAEKKRAFAWEAAPHFRCSVHLLDSERFQLTFADAALDGWCVATVLTELLQAYSAYRALQQPLVDQQRRLSYAEFVALEQQALTSSTQRHFWSQLLANSKFNQADLPPTAPSAVHSRLTWQVEPQWVERLETIGQAAGVPLKNLLMAVHFSALSSVTGVPEQCSGMEFNGRPELSGGERCVGVFNNLLPIAINLQGSTWRQLMETCFETERSYLPYRRFPYAQLVAMNGGRTLFDTLFVYTHFHVYRGLLHMPLHVASHYASDQTYVPLTIHFNRDHGGEGLRILFDYDARRVDVTHVERLRAVIVRTLHSLARCDSIDEALAEIVFPGPPSPVSSSLNVTLDDQYA</sequence>
<dbReference type="Gene3D" id="3.30.559.10">
    <property type="entry name" value="Chloramphenicol acetyltransferase-like domain"/>
    <property type="match status" value="2"/>
</dbReference>
<dbReference type="InterPro" id="IPR023213">
    <property type="entry name" value="CAT-like_dom_sf"/>
</dbReference>
<evidence type="ECO:0000313" key="5">
    <source>
        <dbReference type="Proteomes" id="UP000050545"/>
    </source>
</evidence>
<reference evidence="4 5" key="1">
    <citation type="submission" date="2015-09" db="EMBL/GenBank/DDBJ databases">
        <title>Genome announcement of multiple Pseudomonas syringae strains.</title>
        <authorList>
            <person name="Thakur S."/>
            <person name="Wang P.W."/>
            <person name="Gong Y."/>
            <person name="Weir B.S."/>
            <person name="Guttman D.S."/>
        </authorList>
    </citation>
    <scope>NUCLEOTIDE SEQUENCE [LARGE SCALE GENOMIC DNA]</scope>
    <source>
        <strain evidence="4 5">ICMP9623</strain>
    </source>
</reference>
<dbReference type="InterPro" id="IPR025110">
    <property type="entry name" value="AMP-bd_C"/>
</dbReference>
<dbReference type="NCBIfam" id="TIGR01733">
    <property type="entry name" value="AA-adenyl-dom"/>
    <property type="match status" value="1"/>
</dbReference>
<dbReference type="SUPFAM" id="SSF52777">
    <property type="entry name" value="CoA-dependent acyltransferases"/>
    <property type="match status" value="4"/>
</dbReference>
<gene>
    <name evidence="4" type="ORF">ALO67_03954</name>
</gene>
<dbReference type="InterPro" id="IPR036736">
    <property type="entry name" value="ACP-like_sf"/>
</dbReference>
<dbReference type="GO" id="GO:0005737">
    <property type="term" value="C:cytoplasm"/>
    <property type="evidence" value="ECO:0007669"/>
    <property type="project" value="TreeGrafter"/>
</dbReference>
<evidence type="ECO:0000256" key="1">
    <source>
        <dbReference type="ARBA" id="ARBA00022450"/>
    </source>
</evidence>
<dbReference type="EMBL" id="LJQN01000067">
    <property type="protein sequence ID" value="KPX55526.1"/>
    <property type="molecule type" value="Genomic_DNA"/>
</dbReference>
<dbReference type="Gene3D" id="3.40.50.12780">
    <property type="entry name" value="N-terminal domain of ligase-like"/>
    <property type="match status" value="2"/>
</dbReference>
<evidence type="ECO:0000259" key="3">
    <source>
        <dbReference type="PROSITE" id="PS50075"/>
    </source>
</evidence>
<dbReference type="GO" id="GO:0044550">
    <property type="term" value="P:secondary metabolite biosynthetic process"/>
    <property type="evidence" value="ECO:0007669"/>
    <property type="project" value="TreeGrafter"/>
</dbReference>
<evidence type="ECO:0000313" key="4">
    <source>
        <dbReference type="EMBL" id="KPX55526.1"/>
    </source>
</evidence>
<dbReference type="SUPFAM" id="SSF56801">
    <property type="entry name" value="Acetyl-CoA synthetase-like"/>
    <property type="match status" value="2"/>
</dbReference>
<dbReference type="GO" id="GO:0043041">
    <property type="term" value="P:amino acid activation for nonribosomal peptide biosynthetic process"/>
    <property type="evidence" value="ECO:0007669"/>
    <property type="project" value="TreeGrafter"/>
</dbReference>
<dbReference type="Pfam" id="PF13193">
    <property type="entry name" value="AMP-binding_C"/>
    <property type="match status" value="1"/>
</dbReference>
<accession>A0AB34U874</accession>
<feature type="domain" description="Carrier" evidence="3">
    <location>
        <begin position="1621"/>
        <end position="1695"/>
    </location>
</feature>
<dbReference type="InterPro" id="IPR000873">
    <property type="entry name" value="AMP-dep_synth/lig_dom"/>
</dbReference>
<dbReference type="GO" id="GO:0003824">
    <property type="term" value="F:catalytic activity"/>
    <property type="evidence" value="ECO:0007669"/>
    <property type="project" value="InterPro"/>
</dbReference>
<dbReference type="SMART" id="SM00823">
    <property type="entry name" value="PKS_PP"/>
    <property type="match status" value="2"/>
</dbReference>
<organism evidence="4 5">
    <name type="scientific">Pseudomonas amygdali pv. hibisci</name>
    <dbReference type="NCBI Taxonomy" id="251723"/>
    <lineage>
        <taxon>Bacteria</taxon>
        <taxon>Pseudomonadati</taxon>
        <taxon>Pseudomonadota</taxon>
        <taxon>Gammaproteobacteria</taxon>
        <taxon>Pseudomonadales</taxon>
        <taxon>Pseudomonadaceae</taxon>
        <taxon>Pseudomonas</taxon>
        <taxon>Pseudomonas amygdali</taxon>
    </lineage>
</organism>
<dbReference type="Gene3D" id="3.30.559.30">
    <property type="entry name" value="Nonribosomal peptide synthetase, condensation domain"/>
    <property type="match status" value="2"/>
</dbReference>
<dbReference type="Proteomes" id="UP000050545">
    <property type="component" value="Unassembled WGS sequence"/>
</dbReference>
<comment type="caution">
    <text evidence="4">The sequence shown here is derived from an EMBL/GenBank/DDBJ whole genome shotgun (WGS) entry which is preliminary data.</text>
</comment>
<dbReference type="RefSeq" id="WP_054097924.1">
    <property type="nucleotide sequence ID" value="NZ_LJQN01000067.1"/>
</dbReference>
<feature type="domain" description="Carrier" evidence="3">
    <location>
        <begin position="566"/>
        <end position="640"/>
    </location>
</feature>
<dbReference type="InterPro" id="IPR010071">
    <property type="entry name" value="AA_adenyl_dom"/>
</dbReference>